<reference evidence="1 2" key="1">
    <citation type="submission" date="2017-12" db="EMBL/GenBank/DDBJ databases">
        <title>Phages infecting Faecalibacterium prausnitzii belong to novel viral genera that help decipher intestinal viromes.</title>
        <authorList>
            <person name="Petit M.-A."/>
            <person name="De Paepe M."/>
            <person name="Benevides L."/>
            <person name="Langella P."/>
        </authorList>
    </citation>
    <scope>NUCLEOTIDE SEQUENCE [LARGE SCALE GENOMIC DNA]</scope>
</reference>
<dbReference type="RefSeq" id="YP_009797307.1">
    <property type="nucleotide sequence ID" value="NC_047913.1"/>
</dbReference>
<dbReference type="EMBL" id="MG711460">
    <property type="protein sequence ID" value="AUV61521.1"/>
    <property type="molecule type" value="Genomic_DNA"/>
</dbReference>
<dbReference type="Proteomes" id="UP000241370">
    <property type="component" value="Segment"/>
</dbReference>
<protein>
    <submittedName>
        <fullName evidence="1">Putative regulator</fullName>
    </submittedName>
</protein>
<evidence type="ECO:0000313" key="2">
    <source>
        <dbReference type="Proteomes" id="UP000241370"/>
    </source>
</evidence>
<organism evidence="1 2">
    <name type="scientific">Faecalibacterium phage FP_Mushu</name>
    <dbReference type="NCBI Taxonomy" id="2070185"/>
    <lineage>
        <taxon>Viruses</taxon>
        <taxon>Duplodnaviria</taxon>
        <taxon>Heunggongvirae</taxon>
        <taxon>Uroviricota</taxon>
        <taxon>Caudoviricetes</taxon>
        <taxon>Mushuvirus</taxon>
        <taxon>Mushuvirus mushu</taxon>
    </lineage>
</organism>
<keyword evidence="2" id="KW-1185">Reference proteome</keyword>
<sequence length="86" mass="9477">MADATLDVVERVLDEVDKSRDVDWTILGERLRSAILDSGEHVDAGFTEAQKAAIVAVCRETYYATSVVARAYTFKAVEALLDRIGE</sequence>
<name>A0A2K9VH39_9CAUD</name>
<dbReference type="KEGG" id="vg:54987720"/>
<accession>A0A2K9VH39</accession>
<proteinExistence type="predicted"/>
<evidence type="ECO:0000313" key="1">
    <source>
        <dbReference type="EMBL" id="AUV61521.1"/>
    </source>
</evidence>
<dbReference type="GeneID" id="54987720"/>